<keyword evidence="4 5" id="KW-0067">ATP-binding</keyword>
<dbReference type="EMBL" id="JAVREM010000014">
    <property type="protein sequence ID" value="MDT0319492.1"/>
    <property type="molecule type" value="Genomic_DNA"/>
</dbReference>
<evidence type="ECO:0000256" key="1">
    <source>
        <dbReference type="ARBA" id="ARBA00022741"/>
    </source>
</evidence>
<evidence type="ECO:0000256" key="3">
    <source>
        <dbReference type="ARBA" id="ARBA00022806"/>
    </source>
</evidence>
<evidence type="ECO:0000259" key="6">
    <source>
        <dbReference type="PROSITE" id="PS51198"/>
    </source>
</evidence>
<dbReference type="GO" id="GO:0004386">
    <property type="term" value="F:helicase activity"/>
    <property type="evidence" value="ECO:0007669"/>
    <property type="project" value="UniProtKB-KW"/>
</dbReference>
<protein>
    <submittedName>
        <fullName evidence="7">Helicase</fullName>
    </submittedName>
</protein>
<dbReference type="PROSITE" id="PS51198">
    <property type="entry name" value="UVRD_HELICASE_ATP_BIND"/>
    <property type="match status" value="1"/>
</dbReference>
<feature type="binding site" evidence="5">
    <location>
        <begin position="190"/>
        <end position="197"/>
    </location>
    <ligand>
        <name>ATP</name>
        <dbReference type="ChEBI" id="CHEBI:30616"/>
    </ligand>
</feature>
<accession>A0ABU2LPH7</accession>
<keyword evidence="3 5" id="KW-0347">Helicase</keyword>
<dbReference type="InterPro" id="IPR000212">
    <property type="entry name" value="DNA_helicase_UvrD/REP"/>
</dbReference>
<organism evidence="7 8">
    <name type="scientific">Streptomyces millisiae</name>
    <dbReference type="NCBI Taxonomy" id="3075542"/>
    <lineage>
        <taxon>Bacteria</taxon>
        <taxon>Bacillati</taxon>
        <taxon>Actinomycetota</taxon>
        <taxon>Actinomycetes</taxon>
        <taxon>Kitasatosporales</taxon>
        <taxon>Streptomycetaceae</taxon>
        <taxon>Streptomyces</taxon>
    </lineage>
</organism>
<keyword evidence="2 5" id="KW-0378">Hydrolase</keyword>
<dbReference type="PANTHER" id="PTHR11070">
    <property type="entry name" value="UVRD / RECB / PCRA DNA HELICASE FAMILY MEMBER"/>
    <property type="match status" value="1"/>
</dbReference>
<keyword evidence="8" id="KW-1185">Reference proteome</keyword>
<name>A0ABU2LPH7_9ACTN</name>
<evidence type="ECO:0000313" key="8">
    <source>
        <dbReference type="Proteomes" id="UP001183420"/>
    </source>
</evidence>
<dbReference type="InterPro" id="IPR014016">
    <property type="entry name" value="UvrD-like_ATP-bd"/>
</dbReference>
<dbReference type="PANTHER" id="PTHR11070:SF45">
    <property type="entry name" value="DNA 3'-5' HELICASE"/>
    <property type="match status" value="1"/>
</dbReference>
<evidence type="ECO:0000256" key="2">
    <source>
        <dbReference type="ARBA" id="ARBA00022801"/>
    </source>
</evidence>
<gene>
    <name evidence="7" type="ORF">RNC47_14210</name>
</gene>
<keyword evidence="1 5" id="KW-0547">Nucleotide-binding</keyword>
<feature type="domain" description="UvrD-like helicase ATP-binding" evidence="6">
    <location>
        <begin position="169"/>
        <end position="595"/>
    </location>
</feature>
<dbReference type="Gene3D" id="3.40.50.300">
    <property type="entry name" value="P-loop containing nucleotide triphosphate hydrolases"/>
    <property type="match status" value="3"/>
</dbReference>
<evidence type="ECO:0000256" key="4">
    <source>
        <dbReference type="ARBA" id="ARBA00022840"/>
    </source>
</evidence>
<dbReference type="SUPFAM" id="SSF52540">
    <property type="entry name" value="P-loop containing nucleoside triphosphate hydrolases"/>
    <property type="match status" value="1"/>
</dbReference>
<dbReference type="InterPro" id="IPR027417">
    <property type="entry name" value="P-loop_NTPase"/>
</dbReference>
<evidence type="ECO:0000256" key="5">
    <source>
        <dbReference type="PROSITE-ProRule" id="PRU00560"/>
    </source>
</evidence>
<evidence type="ECO:0000313" key="7">
    <source>
        <dbReference type="EMBL" id="MDT0319492.1"/>
    </source>
</evidence>
<proteinExistence type="predicted"/>
<dbReference type="RefSeq" id="WP_311598930.1">
    <property type="nucleotide sequence ID" value="NZ_JAVREM010000014.1"/>
</dbReference>
<reference evidence="8" key="1">
    <citation type="submission" date="2023-07" db="EMBL/GenBank/DDBJ databases">
        <title>30 novel species of actinomycetes from the DSMZ collection.</title>
        <authorList>
            <person name="Nouioui I."/>
        </authorList>
    </citation>
    <scope>NUCLEOTIDE SEQUENCE [LARGE SCALE GENOMIC DNA]</scope>
    <source>
        <strain evidence="8">DSM 44918</strain>
    </source>
</reference>
<comment type="caution">
    <text evidence="7">The sequence shown here is derived from an EMBL/GenBank/DDBJ whole genome shotgun (WGS) entry which is preliminary data.</text>
</comment>
<sequence length="743" mass="80993">MHDQEQEYLTRLYDRLDALRGETRARLDQVLASTGLGHQGLAERDVAAAELAGRAARLDSVENGLCFGRLDMRDGERRHIGRIGILDDTTDYEPLLIDWRAPAARPFYVATAVSTENVRRRRHIRTEGRRVTGVQDEEFDRGAEPTGDSALFDALDAERTGRMADIVATIQAEQDDIIRADHAGVLVVQGGPGTGKTAVALHRAAYLLYTHRERLTRSVVLVVGPNATFLRYIGDVLPSLGETGVLLATVGELFPGVRAELAEAPEVVELKGRLDMAEVVAAAVRDRQRVPEEGERFEVVHDGERLSLDRETCLRIRARARETRLPHNEARPWFRRWMIEALARAASERYGTDPLDGGSLLTDADKETIVTELRESPEVAAAVDALWPALDPQRLLAELYASPRRLAAAAPRLDRAERAALLRGPHRGWSPADVPLLDEAAELLGVDDRAERAAAAAERAERLRLAQEALDVAYGSRTTDFDDGDEPELLSAYDLLDAETLAERHEEADHRGQAQRAAADRTWAFGHVVVDEAQELSPMAWRLLMRRCPARSMTIVGDIAQTGDPAGAPSWEGVLAPHVGDRWRLAELTVNYRLPSEIAELAAAVLRRIDAARTAPRAVRAAGVAPWREPVPAGELAAAAGRLAAAERARTTGGRVGVIAPAGLVAALAGPVRAAAPDRVDVLDPRTAKGLEFDSVVVVDPDRIVADSPRGLNDLYVALTRPTRRLVVLHDAARPPSPPLGDL</sequence>
<dbReference type="Proteomes" id="UP001183420">
    <property type="component" value="Unassembled WGS sequence"/>
</dbReference>